<organism evidence="2 3">
    <name type="scientific">Sphingomonas oligophenolica</name>
    <dbReference type="NCBI Taxonomy" id="301154"/>
    <lineage>
        <taxon>Bacteria</taxon>
        <taxon>Pseudomonadati</taxon>
        <taxon>Pseudomonadota</taxon>
        <taxon>Alphaproteobacteria</taxon>
        <taxon>Sphingomonadales</taxon>
        <taxon>Sphingomonadaceae</taxon>
        <taxon>Sphingomonas</taxon>
    </lineage>
</organism>
<reference evidence="2 3" key="1">
    <citation type="submission" date="2024-05" db="EMBL/GenBank/DDBJ databases">
        <authorList>
            <person name="Liu Q."/>
            <person name="Xin Y.-H."/>
        </authorList>
    </citation>
    <scope>NUCLEOTIDE SEQUENCE [LARGE SCALE GENOMIC DNA]</scope>
    <source>
        <strain evidence="2 3">CGMCC 1.10181</strain>
    </source>
</reference>
<dbReference type="SUPFAM" id="SSF56300">
    <property type="entry name" value="Metallo-dependent phosphatases"/>
    <property type="match status" value="1"/>
</dbReference>
<protein>
    <submittedName>
        <fullName evidence="2">Metallophosphoesterase family protein</fullName>
        <ecNumber evidence="2">3.1.-.-</ecNumber>
    </submittedName>
</protein>
<keyword evidence="2" id="KW-0378">Hydrolase</keyword>
<keyword evidence="3" id="KW-1185">Reference proteome</keyword>
<dbReference type="Pfam" id="PF00149">
    <property type="entry name" value="Metallophos"/>
    <property type="match status" value="1"/>
</dbReference>
<evidence type="ECO:0000259" key="1">
    <source>
        <dbReference type="Pfam" id="PF00149"/>
    </source>
</evidence>
<dbReference type="RefSeq" id="WP_343889891.1">
    <property type="nucleotide sequence ID" value="NZ_BAAAEH010000025.1"/>
</dbReference>
<evidence type="ECO:0000313" key="3">
    <source>
        <dbReference type="Proteomes" id="UP001419910"/>
    </source>
</evidence>
<gene>
    <name evidence="2" type="ORF">ABC974_28660</name>
</gene>
<comment type="caution">
    <text evidence="2">The sequence shown here is derived from an EMBL/GenBank/DDBJ whole genome shotgun (WGS) entry which is preliminary data.</text>
</comment>
<dbReference type="Gene3D" id="3.60.21.10">
    <property type="match status" value="1"/>
</dbReference>
<dbReference type="PANTHER" id="PTHR42850:SF4">
    <property type="entry name" value="ZINC-DEPENDENT ENDOPOLYPHOSPHATASE"/>
    <property type="match status" value="1"/>
</dbReference>
<dbReference type="InterPro" id="IPR029052">
    <property type="entry name" value="Metallo-depent_PP-like"/>
</dbReference>
<name>A0ABU9YCS8_9SPHN</name>
<dbReference type="InterPro" id="IPR004843">
    <property type="entry name" value="Calcineurin-like_PHP"/>
</dbReference>
<feature type="domain" description="Calcineurin-like phosphoesterase" evidence="1">
    <location>
        <begin position="21"/>
        <end position="216"/>
    </location>
</feature>
<dbReference type="EMBL" id="JBDIME010000057">
    <property type="protein sequence ID" value="MEN2793620.1"/>
    <property type="molecule type" value="Genomic_DNA"/>
</dbReference>
<proteinExistence type="predicted"/>
<dbReference type="EC" id="3.1.-.-" evidence="2"/>
<sequence>MLFSKFVRKRSKLPSLPPGERVYAIGDVHGRADLLARMIGMIEADVAGRDEALVHLIFLGDLIDRGPASARVVEIVRALLDASQRVRLLKGNHEEIFVSAARGCSKAARSLLGMGGYETLESYGISREDADLGTMQDLADLLEKRIPEHHVNMLDRAEDMIVMGDYVFVHAGIRPGVHLDRQHGNDLRWIRRPFLEAQRNDGHVVIHGHTPTADIDYQSDRIGIDTGACYSGKLTALALEGAERWTLQT</sequence>
<dbReference type="Proteomes" id="UP001419910">
    <property type="component" value="Unassembled WGS sequence"/>
</dbReference>
<dbReference type="PANTHER" id="PTHR42850">
    <property type="entry name" value="METALLOPHOSPHOESTERASE"/>
    <property type="match status" value="1"/>
</dbReference>
<dbReference type="InterPro" id="IPR050126">
    <property type="entry name" value="Ap4A_hydrolase"/>
</dbReference>
<dbReference type="CDD" id="cd00144">
    <property type="entry name" value="MPP_PPP_family"/>
    <property type="match status" value="1"/>
</dbReference>
<accession>A0ABU9YCS8</accession>
<dbReference type="GO" id="GO:0016787">
    <property type="term" value="F:hydrolase activity"/>
    <property type="evidence" value="ECO:0007669"/>
    <property type="project" value="UniProtKB-KW"/>
</dbReference>
<evidence type="ECO:0000313" key="2">
    <source>
        <dbReference type="EMBL" id="MEN2793620.1"/>
    </source>
</evidence>